<evidence type="ECO:0000256" key="4">
    <source>
        <dbReference type="ARBA" id="ARBA00022617"/>
    </source>
</evidence>
<evidence type="ECO:0000256" key="14">
    <source>
        <dbReference type="PIRSR" id="PIRSR602326-1"/>
    </source>
</evidence>
<keyword evidence="4 14" id="KW-0349">Heme</keyword>
<reference evidence="18 19" key="1">
    <citation type="journal article" date="2024" name="Nat. Commun.">
        <title>Phylogenomics reveals the evolutionary origins of lichenization in chlorophyte algae.</title>
        <authorList>
            <person name="Puginier C."/>
            <person name="Libourel C."/>
            <person name="Otte J."/>
            <person name="Skaloud P."/>
            <person name="Haon M."/>
            <person name="Grisel S."/>
            <person name="Petersen M."/>
            <person name="Berrin J.G."/>
            <person name="Delaux P.M."/>
            <person name="Dal Grande F."/>
            <person name="Keller J."/>
        </authorList>
    </citation>
    <scope>NUCLEOTIDE SEQUENCE [LARGE SCALE GENOMIC DNA]</scope>
    <source>
        <strain evidence="18 19">SAG 2145</strain>
    </source>
</reference>
<evidence type="ECO:0000259" key="17">
    <source>
        <dbReference type="PROSITE" id="PS51007"/>
    </source>
</evidence>
<dbReference type="GO" id="GO:0006122">
    <property type="term" value="P:mitochondrial electron transport, ubiquinol to cytochrome c"/>
    <property type="evidence" value="ECO:0007669"/>
    <property type="project" value="TreeGrafter"/>
</dbReference>
<keyword evidence="5" id="KW-0679">Respiratory chain</keyword>
<evidence type="ECO:0000256" key="12">
    <source>
        <dbReference type="ARBA" id="ARBA00023128"/>
    </source>
</evidence>
<protein>
    <recommendedName>
        <fullName evidence="17">Cytochrome c domain-containing protein</fullName>
    </recommendedName>
</protein>
<evidence type="ECO:0000256" key="1">
    <source>
        <dbReference type="ARBA" id="ARBA00004273"/>
    </source>
</evidence>
<dbReference type="Gene3D" id="1.20.5.100">
    <property type="entry name" value="Cytochrome c1, transmembrane anchor, C-terminal"/>
    <property type="match status" value="1"/>
</dbReference>
<evidence type="ECO:0000256" key="7">
    <source>
        <dbReference type="ARBA" id="ARBA00022723"/>
    </source>
</evidence>
<dbReference type="Proteomes" id="UP001438707">
    <property type="component" value="Unassembled WGS sequence"/>
</dbReference>
<keyword evidence="19" id="KW-1185">Reference proteome</keyword>
<proteinExistence type="inferred from homology"/>
<dbReference type="FunFam" id="1.10.760.10:FF:000002">
    <property type="entry name" value="Cytochrome c1, heme protein"/>
    <property type="match status" value="1"/>
</dbReference>
<feature type="binding site" description="covalent" evidence="14">
    <location>
        <position position="130"/>
    </location>
    <ligand>
        <name>heme c</name>
        <dbReference type="ChEBI" id="CHEBI:61717"/>
    </ligand>
</feature>
<name>A0AAW1QN67_9CHLO</name>
<dbReference type="PANTHER" id="PTHR10266">
    <property type="entry name" value="CYTOCHROME C1"/>
    <property type="match status" value="1"/>
</dbReference>
<dbReference type="SUPFAM" id="SSF81496">
    <property type="entry name" value="Cytochrome c1 subunit of cytochrome bc1 complex (Ubiquinol-cytochrome c reductase), transmembrane anchor"/>
    <property type="match status" value="1"/>
</dbReference>
<evidence type="ECO:0000256" key="5">
    <source>
        <dbReference type="ARBA" id="ARBA00022660"/>
    </source>
</evidence>
<keyword evidence="10 16" id="KW-1133">Transmembrane helix</keyword>
<evidence type="ECO:0000256" key="2">
    <source>
        <dbReference type="ARBA" id="ARBA00006488"/>
    </source>
</evidence>
<comment type="similarity">
    <text evidence="2">Belongs to the cytochrome c family.</text>
</comment>
<keyword evidence="11 14" id="KW-0408">Iron</keyword>
<evidence type="ECO:0000256" key="8">
    <source>
        <dbReference type="ARBA" id="ARBA00022792"/>
    </source>
</evidence>
<dbReference type="InterPro" id="IPR009056">
    <property type="entry name" value="Cyt_c-like_dom"/>
</dbReference>
<comment type="cofactor">
    <cofactor evidence="14">
        <name>heme c</name>
        <dbReference type="ChEBI" id="CHEBI:61717"/>
    </cofactor>
    <text evidence="14">Binds 1 heme c group covalently per subunit.</text>
</comment>
<dbReference type="GO" id="GO:0009055">
    <property type="term" value="F:electron transfer activity"/>
    <property type="evidence" value="ECO:0007669"/>
    <property type="project" value="InterPro"/>
</dbReference>
<feature type="binding site" description="covalent" evidence="14">
    <location>
        <position position="133"/>
    </location>
    <ligand>
        <name>heme c</name>
        <dbReference type="ChEBI" id="CHEBI:61717"/>
    </ligand>
</feature>
<comment type="subcellular location">
    <subcellularLocation>
        <location evidence="1">Mitochondrion inner membrane</location>
    </subcellularLocation>
</comment>
<dbReference type="InterPro" id="IPR021157">
    <property type="entry name" value="Cyt_c1_TM_anchor_C"/>
</dbReference>
<evidence type="ECO:0000256" key="10">
    <source>
        <dbReference type="ARBA" id="ARBA00022989"/>
    </source>
</evidence>
<organism evidence="18 19">
    <name type="scientific">Apatococcus lobatus</name>
    <dbReference type="NCBI Taxonomy" id="904363"/>
    <lineage>
        <taxon>Eukaryota</taxon>
        <taxon>Viridiplantae</taxon>
        <taxon>Chlorophyta</taxon>
        <taxon>core chlorophytes</taxon>
        <taxon>Trebouxiophyceae</taxon>
        <taxon>Chlorellales</taxon>
        <taxon>Chlorellaceae</taxon>
        <taxon>Apatococcus</taxon>
    </lineage>
</organism>
<keyword evidence="3" id="KW-0813">Transport</keyword>
<gene>
    <name evidence="18" type="ORF">WJX74_008523</name>
</gene>
<dbReference type="PROSITE" id="PS51007">
    <property type="entry name" value="CYTC"/>
    <property type="match status" value="1"/>
</dbReference>
<dbReference type="EMBL" id="JALJOS010000029">
    <property type="protein sequence ID" value="KAK9822954.1"/>
    <property type="molecule type" value="Genomic_DNA"/>
</dbReference>
<dbReference type="InterPro" id="IPR002326">
    <property type="entry name" value="Cyt_c1"/>
</dbReference>
<dbReference type="GO" id="GO:0046872">
    <property type="term" value="F:metal ion binding"/>
    <property type="evidence" value="ECO:0007669"/>
    <property type="project" value="UniProtKB-KW"/>
</dbReference>
<dbReference type="PRINTS" id="PR00603">
    <property type="entry name" value="CYTOCHROMEC1"/>
</dbReference>
<accession>A0AAW1QN67</accession>
<evidence type="ECO:0000256" key="15">
    <source>
        <dbReference type="SAM" id="MobiDB-lite"/>
    </source>
</evidence>
<feature type="binding site" description="covalent" evidence="14">
    <location>
        <position position="134"/>
    </location>
    <ligand>
        <name>heme c</name>
        <dbReference type="ChEBI" id="CHEBI:61717"/>
    </ligand>
</feature>
<evidence type="ECO:0000313" key="18">
    <source>
        <dbReference type="EMBL" id="KAK9822954.1"/>
    </source>
</evidence>
<evidence type="ECO:0000256" key="3">
    <source>
        <dbReference type="ARBA" id="ARBA00022448"/>
    </source>
</evidence>
<evidence type="ECO:0000256" key="16">
    <source>
        <dbReference type="SAM" id="Phobius"/>
    </source>
</evidence>
<feature type="binding site" description="covalent" evidence="14">
    <location>
        <position position="253"/>
    </location>
    <ligand>
        <name>heme c</name>
        <dbReference type="ChEBI" id="CHEBI:61717"/>
    </ligand>
</feature>
<dbReference type="Gene3D" id="1.10.760.10">
    <property type="entry name" value="Cytochrome c-like domain"/>
    <property type="match status" value="1"/>
</dbReference>
<evidence type="ECO:0000256" key="11">
    <source>
        <dbReference type="ARBA" id="ARBA00023004"/>
    </source>
</evidence>
<evidence type="ECO:0000256" key="13">
    <source>
        <dbReference type="ARBA" id="ARBA00023136"/>
    </source>
</evidence>
<evidence type="ECO:0000313" key="19">
    <source>
        <dbReference type="Proteomes" id="UP001438707"/>
    </source>
</evidence>
<keyword evidence="6 16" id="KW-0812">Transmembrane</keyword>
<comment type="caution">
    <text evidence="18">The sequence shown here is derived from an EMBL/GenBank/DDBJ whole genome shotgun (WGS) entry which is preliminary data.</text>
</comment>
<dbReference type="InterPro" id="IPR036909">
    <property type="entry name" value="Cyt_c-like_dom_sf"/>
</dbReference>
<dbReference type="PANTHER" id="PTHR10266:SF3">
    <property type="entry name" value="CYTOCHROME C1, HEME PROTEIN, MITOCHONDRIAL"/>
    <property type="match status" value="1"/>
</dbReference>
<feature type="domain" description="Cytochrome c" evidence="17">
    <location>
        <begin position="117"/>
        <end position="224"/>
    </location>
</feature>
<keyword evidence="12" id="KW-0496">Mitochondrion</keyword>
<dbReference type="GO" id="GO:0020037">
    <property type="term" value="F:heme binding"/>
    <property type="evidence" value="ECO:0007669"/>
    <property type="project" value="InterPro"/>
</dbReference>
<feature type="compositionally biased region" description="Acidic residues" evidence="15">
    <location>
        <begin position="156"/>
        <end position="172"/>
    </location>
</feature>
<dbReference type="AlphaFoldDB" id="A0AAW1QN67"/>
<keyword evidence="8" id="KW-0999">Mitochondrion inner membrane</keyword>
<keyword evidence="9" id="KW-0249">Electron transport</keyword>
<feature type="transmembrane region" description="Helical" evidence="16">
    <location>
        <begin position="299"/>
        <end position="316"/>
    </location>
</feature>
<dbReference type="GO" id="GO:0005743">
    <property type="term" value="C:mitochondrial inner membrane"/>
    <property type="evidence" value="ECO:0007669"/>
    <property type="project" value="UniProtKB-SubCell"/>
</dbReference>
<evidence type="ECO:0000256" key="9">
    <source>
        <dbReference type="ARBA" id="ARBA00022982"/>
    </source>
</evidence>
<keyword evidence="13 16" id="KW-0472">Membrane</keyword>
<dbReference type="SUPFAM" id="SSF46626">
    <property type="entry name" value="Cytochrome c"/>
    <property type="match status" value="1"/>
</dbReference>
<dbReference type="Pfam" id="PF02167">
    <property type="entry name" value="Cytochrom_C1"/>
    <property type="match status" value="1"/>
</dbReference>
<keyword evidence="7 14" id="KW-0479">Metal-binding</keyword>
<evidence type="ECO:0000256" key="6">
    <source>
        <dbReference type="ARBA" id="ARBA00022692"/>
    </source>
</evidence>
<feature type="region of interest" description="Disordered" evidence="15">
    <location>
        <begin position="156"/>
        <end position="191"/>
    </location>
</feature>
<sequence>MFRSSSGAISRALKQAASRSQVAAEQQVLPSAAVATQAAQASGGETVAAAAAQQQQQQQHQSGQRSWKKPALIGAGAAVATAGLTSLAIAEEEADHGLHAPEFPWSHSGFFSAYDHASIRRGHQVYSQVCAACHSMEQLHYRDLVGVAYTEEEVKEMAAETEVEDGPNEEGEQFERPGRLSDPLPRPYPNEEAARYANGGAYPPDLSLITKARHNGQNYVFSLLTGYREPPAGVTVREGLYYNPYFPGGAIAMPQMLADGGTEYEDEEIPATMSSRPRWIVTFLSWAAEPEHDDRKLMGVKWLFILTLVLATAVYYKRWKWAPIKSRRIIVDAVN</sequence>
<dbReference type="FunFam" id="1.20.5.100:FF:000003">
    <property type="entry name" value="Cytochrome c1, heme protein, mitochondrial"/>
    <property type="match status" value="1"/>
</dbReference>